<evidence type="ECO:0000256" key="1">
    <source>
        <dbReference type="ARBA" id="ARBA00004071"/>
    </source>
</evidence>
<dbReference type="PRINTS" id="PR00741">
    <property type="entry name" value="GLHYDRLASE29"/>
</dbReference>
<comment type="similarity">
    <text evidence="3">Belongs to the glycosyl hydrolase 43 family.</text>
</comment>
<dbReference type="SUPFAM" id="SSF75005">
    <property type="entry name" value="Arabinanase/levansucrase/invertase"/>
    <property type="match status" value="1"/>
</dbReference>
<accession>A0A0R2RRC9</accession>
<dbReference type="GO" id="GO:0006004">
    <property type="term" value="P:fucose metabolic process"/>
    <property type="evidence" value="ECO:0007669"/>
    <property type="project" value="InterPro"/>
</dbReference>
<evidence type="ECO:0000313" key="10">
    <source>
        <dbReference type="Proteomes" id="UP000051269"/>
    </source>
</evidence>
<name>A0A0R2RRC9_9BACT</name>
<evidence type="ECO:0000256" key="3">
    <source>
        <dbReference type="ARBA" id="ARBA00009865"/>
    </source>
</evidence>
<dbReference type="InterPro" id="IPR016286">
    <property type="entry name" value="FUC_metazoa-typ"/>
</dbReference>
<dbReference type="Gene3D" id="2.115.10.20">
    <property type="entry name" value="Glycosyl hydrolase domain, family 43"/>
    <property type="match status" value="3"/>
</dbReference>
<evidence type="ECO:0000313" key="9">
    <source>
        <dbReference type="EMBL" id="KRO63037.1"/>
    </source>
</evidence>
<organism evidence="9 10">
    <name type="scientific">Verrucomicrobia subdivision 6 bacterium BACL9 MAG-120507-bin52</name>
    <dbReference type="NCBI Taxonomy" id="1655590"/>
    <lineage>
        <taxon>Bacteria</taxon>
        <taxon>Pseudomonadati</taxon>
        <taxon>Verrucomicrobiota</taxon>
        <taxon>Verrucomicrobiia</taxon>
        <taxon>Verrucomicrobiales</taxon>
        <taxon>Verrucomicrobia subdivision 6</taxon>
    </lineage>
</organism>
<protein>
    <recommendedName>
        <fullName evidence="4">alpha-L-fucosidase</fullName>
        <ecNumber evidence="4">3.2.1.51</ecNumber>
    </recommendedName>
</protein>
<dbReference type="GO" id="GO:0004560">
    <property type="term" value="F:alpha-L-fucosidase activity"/>
    <property type="evidence" value="ECO:0007669"/>
    <property type="project" value="InterPro"/>
</dbReference>
<evidence type="ECO:0000256" key="6">
    <source>
        <dbReference type="ARBA" id="ARBA00022801"/>
    </source>
</evidence>
<dbReference type="EC" id="3.2.1.51" evidence="4"/>
<evidence type="ECO:0000259" key="8">
    <source>
        <dbReference type="Pfam" id="PF01120"/>
    </source>
</evidence>
<gene>
    <name evidence="9" type="ORF">ABR82_06170</name>
</gene>
<proteinExistence type="inferred from homology"/>
<reference evidence="9 10" key="1">
    <citation type="submission" date="2015-10" db="EMBL/GenBank/DDBJ databases">
        <title>Metagenome-Assembled Genomes uncover a global brackish microbiome.</title>
        <authorList>
            <person name="Hugerth L.W."/>
            <person name="Larsson J."/>
            <person name="Alneberg J."/>
            <person name="Lindh M.V."/>
            <person name="Legrand C."/>
            <person name="Pinhassi J."/>
            <person name="Andersson A.F."/>
        </authorList>
    </citation>
    <scope>NUCLEOTIDE SEQUENCE [LARGE SCALE GENOMIC DNA]</scope>
    <source>
        <strain evidence="9">BACL18 MAG-120507-bin52</strain>
    </source>
</reference>
<dbReference type="InterPro" id="IPR006710">
    <property type="entry name" value="Glyco_hydro_43"/>
</dbReference>
<evidence type="ECO:0000256" key="7">
    <source>
        <dbReference type="ARBA" id="ARBA00023295"/>
    </source>
</evidence>
<dbReference type="Pfam" id="PF04616">
    <property type="entry name" value="Glyco_hydro_43"/>
    <property type="match status" value="1"/>
</dbReference>
<keyword evidence="6" id="KW-0378">Hydrolase</keyword>
<dbReference type="SUPFAM" id="SSF51445">
    <property type="entry name" value="(Trans)glycosidases"/>
    <property type="match status" value="1"/>
</dbReference>
<dbReference type="InterPro" id="IPR017853">
    <property type="entry name" value="GH"/>
</dbReference>
<dbReference type="Pfam" id="PF01120">
    <property type="entry name" value="Alpha_L_fucos"/>
    <property type="match status" value="1"/>
</dbReference>
<comment type="similarity">
    <text evidence="2">Belongs to the glycosyl hydrolase 29 family.</text>
</comment>
<evidence type="ECO:0000256" key="2">
    <source>
        <dbReference type="ARBA" id="ARBA00007951"/>
    </source>
</evidence>
<evidence type="ECO:0000256" key="4">
    <source>
        <dbReference type="ARBA" id="ARBA00012662"/>
    </source>
</evidence>
<keyword evidence="7" id="KW-0326">Glycosidase</keyword>
<dbReference type="PANTHER" id="PTHR10030:SF37">
    <property type="entry name" value="ALPHA-L-FUCOSIDASE-RELATED"/>
    <property type="match status" value="1"/>
</dbReference>
<dbReference type="InterPro" id="IPR013780">
    <property type="entry name" value="Glyco_hydro_b"/>
</dbReference>
<feature type="domain" description="Glycoside hydrolase family 29 N-terminal" evidence="8">
    <location>
        <begin position="345"/>
        <end position="662"/>
    </location>
</feature>
<dbReference type="Gene3D" id="2.60.40.1180">
    <property type="entry name" value="Golgi alpha-mannosidase II"/>
    <property type="match status" value="1"/>
</dbReference>
<sequence>MSTHVVVLGILLASGVGGVGKEEEGVNLESFNQQGIMMYGDRSLGGEPFAKDPSVVKFKGKYWMYYSVPTHDGNNGWKIGIASSLDMLRWKKEAQLESEHPSEAKGFCAPAALVWKGKIHLFYQSYGNKERDAICHAWSEDGIHFTREPSNPIFRPQGKWTCGRAIDAEVVPDGKRMLLYFATRDPGYEVQLMGVAAAPIDSDFSRGTWTQLVDGPILKPELPWEKKCLEAASILRRGKKLVMFYAGAYNNEPQQIGVATSEDGVKWKRMSDQPFLTNGKPGEWNESESGHPGIFQDEDGQTFLFYQGNRDGGKSWYLSKVKIGWKDGKPFVDERAQSAKLPLSAEDPAKNARLVWWREAKFGMFIHWGVYSAFGGEWKGQKVEGYAEHLQRIMKIKREEYLEKVVKPFNPTEFSAEEWVKTAKDTGMQYIVITSMHHDGVAMFDSKTDDYNVVKTSKFGRDPLKELKAACDKYGVKLGFYYSHAQDWSISGDPRYPEPNGPERRKAVVRKKVLPQIKELIENYHPALFWGDTPHHNPKELNEQILAYLRKEDPTLIMNGRVAGAIYGDYLSTPDRPLEFGPMTKSEEQDWEAIPTTNESYGYHSLDKSHKSPSHFIRLLAKAAAKGGNLLLNIGPMGSGKMAPEDLSILHSIGKWWEVNGESIRGTTRTPLMRQSWGDSTLKGKNLYLHVFDWPSDGKLVVGGLKGEIEKATLLADRKTKLTVKRKGIDVEIDLPPRAPDMADSVILVECKATPQGDPVFLVQKNMPNRLSVFFADLLGTQKKDGWRLNKGTATTANVTGWRQRECGVHWSTRVNQKTCFDVVVRYDAPGADGKKKVETMGGTISKKSEDTFGGTFVVEIGNQKLKGEVIQQGEGVELNLGQVTLERGPVQIQVMTDTITGKELMRLQSVTLIPR</sequence>
<evidence type="ECO:0000256" key="5">
    <source>
        <dbReference type="ARBA" id="ARBA00022729"/>
    </source>
</evidence>
<dbReference type="GO" id="GO:0016139">
    <property type="term" value="P:glycoside catabolic process"/>
    <property type="evidence" value="ECO:0007669"/>
    <property type="project" value="TreeGrafter"/>
</dbReference>
<dbReference type="PANTHER" id="PTHR10030">
    <property type="entry name" value="ALPHA-L-FUCOSIDASE"/>
    <property type="match status" value="1"/>
</dbReference>
<dbReference type="GO" id="GO:0005764">
    <property type="term" value="C:lysosome"/>
    <property type="evidence" value="ECO:0007669"/>
    <property type="project" value="TreeGrafter"/>
</dbReference>
<dbReference type="EMBL" id="LIBO01000012">
    <property type="protein sequence ID" value="KRO63037.1"/>
    <property type="molecule type" value="Genomic_DNA"/>
</dbReference>
<keyword evidence="5" id="KW-0732">Signal</keyword>
<dbReference type="InterPro" id="IPR057739">
    <property type="entry name" value="Glyco_hydro_29_N"/>
</dbReference>
<comment type="caution">
    <text evidence="9">The sequence shown here is derived from an EMBL/GenBank/DDBJ whole genome shotgun (WGS) entry which is preliminary data.</text>
</comment>
<comment type="function">
    <text evidence="1">Alpha-L-fucosidase is responsible for hydrolyzing the alpha-1,6-linked fucose joined to the reducing-end N-acetylglucosamine of the carbohydrate moieties of glycoproteins.</text>
</comment>
<dbReference type="InterPro" id="IPR000933">
    <property type="entry name" value="Glyco_hydro_29"/>
</dbReference>
<dbReference type="AlphaFoldDB" id="A0A0R2RRC9"/>
<dbReference type="InterPro" id="IPR023296">
    <property type="entry name" value="Glyco_hydro_beta-prop_sf"/>
</dbReference>
<dbReference type="Gene3D" id="3.20.20.80">
    <property type="entry name" value="Glycosidases"/>
    <property type="match status" value="1"/>
</dbReference>
<dbReference type="Proteomes" id="UP000051269">
    <property type="component" value="Unassembled WGS sequence"/>
</dbReference>
<dbReference type="SMART" id="SM00812">
    <property type="entry name" value="Alpha_L_fucos"/>
    <property type="match status" value="1"/>
</dbReference>